<keyword evidence="2" id="KW-1185">Reference proteome</keyword>
<protein>
    <submittedName>
        <fullName evidence="1">Uncharacterized protein</fullName>
    </submittedName>
</protein>
<dbReference type="EMBL" id="BAAABX010000018">
    <property type="protein sequence ID" value="GAA0397063.1"/>
    <property type="molecule type" value="Genomic_DNA"/>
</dbReference>
<accession>A0ABP3IBM4</accession>
<gene>
    <name evidence="1" type="ORF">GCM10010357_17740</name>
</gene>
<proteinExistence type="predicted"/>
<evidence type="ECO:0000313" key="2">
    <source>
        <dbReference type="Proteomes" id="UP001500879"/>
    </source>
</evidence>
<organism evidence="1 2">
    <name type="scientific">Streptomyces luteireticuli</name>
    <dbReference type="NCBI Taxonomy" id="173858"/>
    <lineage>
        <taxon>Bacteria</taxon>
        <taxon>Bacillati</taxon>
        <taxon>Actinomycetota</taxon>
        <taxon>Actinomycetes</taxon>
        <taxon>Kitasatosporales</taxon>
        <taxon>Streptomycetaceae</taxon>
        <taxon>Streptomyces</taxon>
    </lineage>
</organism>
<reference evidence="2" key="1">
    <citation type="journal article" date="2019" name="Int. J. Syst. Evol. Microbiol.">
        <title>The Global Catalogue of Microorganisms (GCM) 10K type strain sequencing project: providing services to taxonomists for standard genome sequencing and annotation.</title>
        <authorList>
            <consortium name="The Broad Institute Genomics Platform"/>
            <consortium name="The Broad Institute Genome Sequencing Center for Infectious Disease"/>
            <person name="Wu L."/>
            <person name="Ma J."/>
        </authorList>
    </citation>
    <scope>NUCLEOTIDE SEQUENCE [LARGE SCALE GENOMIC DNA]</scope>
    <source>
        <strain evidence="2">JCM 4788</strain>
    </source>
</reference>
<comment type="caution">
    <text evidence="1">The sequence shown here is derived from an EMBL/GenBank/DDBJ whole genome shotgun (WGS) entry which is preliminary data.</text>
</comment>
<name>A0ABP3IBM4_9ACTN</name>
<dbReference type="Proteomes" id="UP001500879">
    <property type="component" value="Unassembled WGS sequence"/>
</dbReference>
<evidence type="ECO:0000313" key="1">
    <source>
        <dbReference type="EMBL" id="GAA0397063.1"/>
    </source>
</evidence>
<sequence length="92" mass="10222">MAGDSPGGALEKHMAVGKDDIGKWVRDSAGREGVLKRLTRWEDKAAPSWERRRSKEMAIIRPAQSGVERAVPVDEVTIVRTVPSSDGRLRRQ</sequence>